<evidence type="ECO:0000313" key="3">
    <source>
        <dbReference type="Proteomes" id="UP000593802"/>
    </source>
</evidence>
<keyword evidence="3" id="KW-1185">Reference proteome</keyword>
<proteinExistence type="predicted"/>
<dbReference type="EMBL" id="AP023366">
    <property type="protein sequence ID" value="BCJ87397.1"/>
    <property type="molecule type" value="Genomic_DNA"/>
</dbReference>
<feature type="transmembrane region" description="Helical" evidence="1">
    <location>
        <begin position="34"/>
        <end position="55"/>
    </location>
</feature>
<sequence>MTLHPIFTAIVLILFGLMAVPPMLSLARERRFGLAGLMLLTFVAFVVAGIAASTVPPGAA</sequence>
<dbReference type="Proteomes" id="UP000593802">
    <property type="component" value="Chromosome"/>
</dbReference>
<keyword evidence="1" id="KW-1133">Transmembrane helix</keyword>
<gene>
    <name evidence="2" type="ORF">skT53_23820</name>
</gene>
<keyword evidence="1" id="KW-0812">Transmembrane</keyword>
<name>A0A7I8DBP3_9BACL</name>
<accession>A0A7I8DBP3</accession>
<evidence type="ECO:0000256" key="1">
    <source>
        <dbReference type="SAM" id="Phobius"/>
    </source>
</evidence>
<keyword evidence="1" id="KW-0472">Membrane</keyword>
<feature type="transmembrane region" description="Helical" evidence="1">
    <location>
        <begin position="6"/>
        <end position="27"/>
    </location>
</feature>
<organism evidence="2 3">
    <name type="scientific">Effusibacillus dendaii</name>
    <dbReference type="NCBI Taxonomy" id="2743772"/>
    <lineage>
        <taxon>Bacteria</taxon>
        <taxon>Bacillati</taxon>
        <taxon>Bacillota</taxon>
        <taxon>Bacilli</taxon>
        <taxon>Bacillales</taxon>
        <taxon>Alicyclobacillaceae</taxon>
        <taxon>Effusibacillus</taxon>
    </lineage>
</organism>
<dbReference type="RefSeq" id="WP_200757343.1">
    <property type="nucleotide sequence ID" value="NZ_AP023366.1"/>
</dbReference>
<evidence type="ECO:0000313" key="2">
    <source>
        <dbReference type="EMBL" id="BCJ87397.1"/>
    </source>
</evidence>
<dbReference type="KEGG" id="eff:skT53_23820"/>
<reference evidence="2 3" key="1">
    <citation type="submission" date="2020-08" db="EMBL/GenBank/DDBJ databases">
        <title>Complete Genome Sequence of Effusibacillus dendaii Strain skT53, Isolated from Farmland soil.</title>
        <authorList>
            <person name="Konishi T."/>
            <person name="Kawasaki H."/>
        </authorList>
    </citation>
    <scope>NUCLEOTIDE SEQUENCE [LARGE SCALE GENOMIC DNA]</scope>
    <source>
        <strain evidence="3">skT53</strain>
    </source>
</reference>
<dbReference type="AlphaFoldDB" id="A0A7I8DBP3"/>
<protein>
    <submittedName>
        <fullName evidence="2">Uncharacterized protein</fullName>
    </submittedName>
</protein>